<dbReference type="InterPro" id="IPR036508">
    <property type="entry name" value="Chitin-bd_dom_sf"/>
</dbReference>
<comment type="caution">
    <text evidence="3">The sequence shown here is derived from an EMBL/GenBank/DDBJ whole genome shotgun (WGS) entry which is preliminary data.</text>
</comment>
<feature type="compositionally biased region" description="Polar residues" evidence="1">
    <location>
        <begin position="100"/>
        <end position="112"/>
    </location>
</feature>
<dbReference type="Proteomes" id="UP001142055">
    <property type="component" value="Chromosome 4"/>
</dbReference>
<sequence>MEDQTIPDEETIDSEPESKPTTSSDYIQSSLKARIHLMRPNANSFNINLEKITSMDRLTNETAMEMERQQPTQQTDKPQPSVVLLLERETMLSKIRKNGNRNSIEWSNESNGSPPPLPRTRRRQSRPTIHNRHNNNNNNNFILKQHRTTTRPLHMETTSSSTTTTLPTTTLATNLMESTNISTISSTEFETTIGTIESNITFPSIENIETTTFSTSSPSPPPTTTASTLSTTTTTTENDEELKLNITNVNIEKEDVNVDNNDELLATTTSSSINVELASTTTTDTSILDEELVSMSTTIPIPSSSEEDEEDDEEKRKKKKTDIKKSSKQSTTTRKPEILILKNKTKINFSLPKSLKKNQSIPITTTISPISIPTTTKPRITTTVSTISTTTPTTTTPNSIFRVVPNQPNLNGGKLAWNIWSPSSTLKPNWNQRETSTERRAPGVPKIPNNFGFANTIRDRPKWTDDSFANTAFVPNTNQLMELLSHIPDTSFDCSIQQYPGFYSDMEVGCQVYHSCSMGSIGRRRTDLSQSNSNDGLLASASTSFGMARKIGSLNGAKHSFLCPNGTIFSQEYLICDWWYNVKCEESPRFYPLNRDVFTTGQQTQTQTQSQPQTQQPQPSESTLSTTSILANSRMVENIPRSIFRV</sequence>
<evidence type="ECO:0000256" key="1">
    <source>
        <dbReference type="SAM" id="MobiDB-lite"/>
    </source>
</evidence>
<feature type="region of interest" description="Disordered" evidence="1">
    <location>
        <begin position="211"/>
        <end position="237"/>
    </location>
</feature>
<feature type="compositionally biased region" description="Acidic residues" evidence="1">
    <location>
        <begin position="1"/>
        <end position="15"/>
    </location>
</feature>
<keyword evidence="4" id="KW-1185">Reference proteome</keyword>
<accession>A0A9Q0LYH5</accession>
<dbReference type="InterPro" id="IPR052976">
    <property type="entry name" value="Scoloptoxin-like"/>
</dbReference>
<dbReference type="SUPFAM" id="SSF57625">
    <property type="entry name" value="Invertebrate chitin-binding proteins"/>
    <property type="match status" value="1"/>
</dbReference>
<gene>
    <name evidence="3" type="ORF">RDWZM_010072</name>
</gene>
<feature type="region of interest" description="Disordered" evidence="1">
    <location>
        <begin position="428"/>
        <end position="452"/>
    </location>
</feature>
<dbReference type="Gene3D" id="2.170.140.10">
    <property type="entry name" value="Chitin binding domain"/>
    <property type="match status" value="1"/>
</dbReference>
<dbReference type="PANTHER" id="PTHR22933:SF43">
    <property type="entry name" value="LP10131P"/>
    <property type="match status" value="1"/>
</dbReference>
<dbReference type="GO" id="GO:0005576">
    <property type="term" value="C:extracellular region"/>
    <property type="evidence" value="ECO:0007669"/>
    <property type="project" value="InterPro"/>
</dbReference>
<dbReference type="AlphaFoldDB" id="A0A9Q0LYH5"/>
<feature type="region of interest" description="Disordered" evidence="1">
    <location>
        <begin position="1"/>
        <end position="25"/>
    </location>
</feature>
<evidence type="ECO:0000313" key="4">
    <source>
        <dbReference type="Proteomes" id="UP001142055"/>
    </source>
</evidence>
<dbReference type="Pfam" id="PF01607">
    <property type="entry name" value="CBM_14"/>
    <property type="match status" value="1"/>
</dbReference>
<feature type="compositionally biased region" description="Basic residues" evidence="1">
    <location>
        <begin position="119"/>
        <end position="133"/>
    </location>
</feature>
<dbReference type="InterPro" id="IPR002557">
    <property type="entry name" value="Chitin-bd_dom"/>
</dbReference>
<feature type="region of interest" description="Disordered" evidence="1">
    <location>
        <begin position="601"/>
        <end position="627"/>
    </location>
</feature>
<feature type="domain" description="Chitin-binding type-2" evidence="2">
    <location>
        <begin position="555"/>
        <end position="584"/>
    </location>
</feature>
<proteinExistence type="predicted"/>
<name>A0A9Q0LYH5_BLOTA</name>
<dbReference type="GO" id="GO:0008061">
    <property type="term" value="F:chitin binding"/>
    <property type="evidence" value="ECO:0007669"/>
    <property type="project" value="InterPro"/>
</dbReference>
<dbReference type="EMBL" id="JAPWDV010000004">
    <property type="protein sequence ID" value="KAJ6215572.1"/>
    <property type="molecule type" value="Genomic_DNA"/>
</dbReference>
<protein>
    <recommendedName>
        <fullName evidence="2">Chitin-binding type-2 domain-containing protein</fullName>
    </recommendedName>
</protein>
<feature type="compositionally biased region" description="Low complexity" evidence="1">
    <location>
        <begin position="224"/>
        <end position="236"/>
    </location>
</feature>
<feature type="region of interest" description="Disordered" evidence="1">
    <location>
        <begin position="294"/>
        <end position="337"/>
    </location>
</feature>
<evidence type="ECO:0000313" key="3">
    <source>
        <dbReference type="EMBL" id="KAJ6215572.1"/>
    </source>
</evidence>
<dbReference type="PANTHER" id="PTHR22933">
    <property type="entry name" value="FI18007P1-RELATED"/>
    <property type="match status" value="1"/>
</dbReference>
<evidence type="ECO:0000259" key="2">
    <source>
        <dbReference type="Pfam" id="PF01607"/>
    </source>
</evidence>
<reference evidence="3" key="1">
    <citation type="submission" date="2022-12" db="EMBL/GenBank/DDBJ databases">
        <title>Genome assemblies of Blomia tropicalis.</title>
        <authorList>
            <person name="Cui Y."/>
        </authorList>
    </citation>
    <scope>NUCLEOTIDE SEQUENCE</scope>
    <source>
        <tissue evidence="3">Adult mites</tissue>
    </source>
</reference>
<feature type="region of interest" description="Disordered" evidence="1">
    <location>
        <begin position="95"/>
        <end position="143"/>
    </location>
</feature>
<organism evidence="3 4">
    <name type="scientific">Blomia tropicalis</name>
    <name type="common">Mite</name>
    <dbReference type="NCBI Taxonomy" id="40697"/>
    <lineage>
        <taxon>Eukaryota</taxon>
        <taxon>Metazoa</taxon>
        <taxon>Ecdysozoa</taxon>
        <taxon>Arthropoda</taxon>
        <taxon>Chelicerata</taxon>
        <taxon>Arachnida</taxon>
        <taxon>Acari</taxon>
        <taxon>Acariformes</taxon>
        <taxon>Sarcoptiformes</taxon>
        <taxon>Astigmata</taxon>
        <taxon>Glycyphagoidea</taxon>
        <taxon>Echimyopodidae</taxon>
        <taxon>Blomia</taxon>
    </lineage>
</organism>